<dbReference type="InterPro" id="IPR036397">
    <property type="entry name" value="RNaseH_sf"/>
</dbReference>
<dbReference type="EMBL" id="JAAIUW010000007">
    <property type="protein sequence ID" value="KAF7824560.1"/>
    <property type="molecule type" value="Genomic_DNA"/>
</dbReference>
<dbReference type="PANTHER" id="PTHR47723">
    <property type="entry name" value="OS05G0353850 PROTEIN"/>
    <property type="match status" value="1"/>
</dbReference>
<dbReference type="OrthoDB" id="1426615at2759"/>
<dbReference type="Pfam" id="PF13456">
    <property type="entry name" value="RVT_3"/>
    <property type="match status" value="1"/>
</dbReference>
<dbReference type="GO" id="GO:0004523">
    <property type="term" value="F:RNA-DNA hybrid ribonuclease activity"/>
    <property type="evidence" value="ECO:0007669"/>
    <property type="project" value="InterPro"/>
</dbReference>
<dbReference type="SUPFAM" id="SSF53098">
    <property type="entry name" value="Ribonuclease H-like"/>
    <property type="match status" value="1"/>
</dbReference>
<dbReference type="PANTHER" id="PTHR47723:SF24">
    <property type="entry name" value="RNASE H TYPE-1 DOMAIN-CONTAINING PROTEIN"/>
    <property type="match status" value="1"/>
</dbReference>
<dbReference type="Pfam" id="PF13966">
    <property type="entry name" value="zf-RVT"/>
    <property type="match status" value="1"/>
</dbReference>
<evidence type="ECO:0000259" key="2">
    <source>
        <dbReference type="Pfam" id="PF13966"/>
    </source>
</evidence>
<evidence type="ECO:0000259" key="1">
    <source>
        <dbReference type="Pfam" id="PF13456"/>
    </source>
</evidence>
<dbReference type="InterPro" id="IPR002156">
    <property type="entry name" value="RNaseH_domain"/>
</dbReference>
<proteinExistence type="predicted"/>
<evidence type="ECO:0008006" key="5">
    <source>
        <dbReference type="Google" id="ProtNLM"/>
    </source>
</evidence>
<dbReference type="InterPro" id="IPR012337">
    <property type="entry name" value="RNaseH-like_sf"/>
</dbReference>
<dbReference type="AlphaFoldDB" id="A0A834TQ35"/>
<dbReference type="CDD" id="cd06222">
    <property type="entry name" value="RNase_H_like"/>
    <property type="match status" value="1"/>
</dbReference>
<evidence type="ECO:0000313" key="4">
    <source>
        <dbReference type="Proteomes" id="UP000634136"/>
    </source>
</evidence>
<dbReference type="InterPro" id="IPR026960">
    <property type="entry name" value="RVT-Znf"/>
</dbReference>
<dbReference type="InterPro" id="IPR044730">
    <property type="entry name" value="RNase_H-like_dom_plant"/>
</dbReference>
<dbReference type="Gene3D" id="3.30.420.10">
    <property type="entry name" value="Ribonuclease H-like superfamily/Ribonuclease H"/>
    <property type="match status" value="1"/>
</dbReference>
<name>A0A834TQ35_9FABA</name>
<comment type="caution">
    <text evidence="3">The sequence shown here is derived from an EMBL/GenBank/DDBJ whole genome shotgun (WGS) entry which is preliminary data.</text>
</comment>
<dbReference type="GO" id="GO:0003676">
    <property type="term" value="F:nucleic acid binding"/>
    <property type="evidence" value="ECO:0007669"/>
    <property type="project" value="InterPro"/>
</dbReference>
<organism evidence="3 4">
    <name type="scientific">Senna tora</name>
    <dbReference type="NCBI Taxonomy" id="362788"/>
    <lineage>
        <taxon>Eukaryota</taxon>
        <taxon>Viridiplantae</taxon>
        <taxon>Streptophyta</taxon>
        <taxon>Embryophyta</taxon>
        <taxon>Tracheophyta</taxon>
        <taxon>Spermatophyta</taxon>
        <taxon>Magnoliopsida</taxon>
        <taxon>eudicotyledons</taxon>
        <taxon>Gunneridae</taxon>
        <taxon>Pentapetalae</taxon>
        <taxon>rosids</taxon>
        <taxon>fabids</taxon>
        <taxon>Fabales</taxon>
        <taxon>Fabaceae</taxon>
        <taxon>Caesalpinioideae</taxon>
        <taxon>Cassia clade</taxon>
        <taxon>Senna</taxon>
    </lineage>
</organism>
<protein>
    <recommendedName>
        <fullName evidence="5">RNase H type-1 domain-containing protein</fullName>
    </recommendedName>
</protein>
<gene>
    <name evidence="3" type="ORF">G2W53_022704</name>
</gene>
<evidence type="ECO:0000313" key="3">
    <source>
        <dbReference type="EMBL" id="KAF7824560.1"/>
    </source>
</evidence>
<keyword evidence="4" id="KW-1185">Reference proteome</keyword>
<reference evidence="3" key="1">
    <citation type="submission" date="2020-09" db="EMBL/GenBank/DDBJ databases">
        <title>Genome-Enabled Discovery of Anthraquinone Biosynthesis in Senna tora.</title>
        <authorList>
            <person name="Kang S.-H."/>
            <person name="Pandey R.P."/>
            <person name="Lee C.-M."/>
            <person name="Sim J.-S."/>
            <person name="Jeong J.-T."/>
            <person name="Choi B.-S."/>
            <person name="Jung M."/>
            <person name="Ginzburg D."/>
            <person name="Zhao K."/>
            <person name="Won S.Y."/>
            <person name="Oh T.-J."/>
            <person name="Yu Y."/>
            <person name="Kim N.-H."/>
            <person name="Lee O.R."/>
            <person name="Lee T.-H."/>
            <person name="Bashyal P."/>
            <person name="Kim T.-S."/>
            <person name="Lee W.-H."/>
            <person name="Kawkins C."/>
            <person name="Kim C.-K."/>
            <person name="Kim J.S."/>
            <person name="Ahn B.O."/>
            <person name="Rhee S.Y."/>
            <person name="Sohng J.K."/>
        </authorList>
    </citation>
    <scope>NUCLEOTIDE SEQUENCE</scope>
    <source>
        <tissue evidence="3">Leaf</tissue>
    </source>
</reference>
<feature type="domain" description="RNase H type-1" evidence="1">
    <location>
        <begin position="407"/>
        <end position="526"/>
    </location>
</feature>
<dbReference type="Proteomes" id="UP000634136">
    <property type="component" value="Unassembled WGS sequence"/>
</dbReference>
<sequence length="554" mass="62027">MREGTKMAVETDTMSDNTPMEEIRGVELSLVDSHVTMKKNDEVVGPTLHKDDIEKAKEGPPSEIMGKGVGLEEKHANLETNKEEMALREISNVINLSKSGTVMKENMNPEMHMAGVKLWKRAARAKIEQGLSNTCTSILGRDLLSDGLYRMVGDGKSTLIWRDPWVPGIRAGIHLAASTEAMNFTWVSELISADGTSWDDEKMELAFDDETCRKIRCIPLARLCTTDKWAWKGEASGVFSVKSCYKMAMKELWEGVDMVPNLFCVLPPGFWKSIWQLPLLSRYKVFLWRACLGIIPTIEALNRRGMEIEENCQLCGIDSEDVFHVLVDCSCLKQVWDEARYNFDSRVYHNSLIEWLAVEWLKWSIEQRRVERSWDENVVAASLLSSDVDMPCTLSWEKPQFPFVKLNVDAAVKINGDGAIGGVLRDCNGWVIGAFISSTPALNDVAVTEALAVEKGVKVARDVGVNELIVECDSRLVVDMLNTSCSHASLLSSVCNNIMNISSIFKDIKFRWIPKSCNKSADCLSRIAKNSMQDTIWTSSMPLFLADACNDDLN</sequence>
<accession>A0A834TQ35</accession>
<feature type="domain" description="Reverse transcriptase zinc-binding" evidence="2">
    <location>
        <begin position="239"/>
        <end position="336"/>
    </location>
</feature>
<dbReference type="InterPro" id="IPR053151">
    <property type="entry name" value="RNase_H-like"/>
</dbReference>